<dbReference type="PANTHER" id="PTHR36173">
    <property type="entry name" value="RIBONUCLEASE VAPC16-RELATED"/>
    <property type="match status" value="1"/>
</dbReference>
<dbReference type="RefSeq" id="WP_028494638.1">
    <property type="nucleotide sequence ID" value="NZ_PELL01000371.1"/>
</dbReference>
<dbReference type="CDD" id="cd09872">
    <property type="entry name" value="PIN_Sll0205-like"/>
    <property type="match status" value="1"/>
</dbReference>
<dbReference type="InterPro" id="IPR052919">
    <property type="entry name" value="TA_system_RNase"/>
</dbReference>
<dbReference type="InterPro" id="IPR002716">
    <property type="entry name" value="PIN_dom"/>
</dbReference>
<dbReference type="PANTHER" id="PTHR36173:SF2">
    <property type="entry name" value="RIBONUCLEASE VAPC16"/>
    <property type="match status" value="1"/>
</dbReference>
<evidence type="ECO:0000313" key="2">
    <source>
        <dbReference type="EMBL" id="RTH23464.1"/>
    </source>
</evidence>
<dbReference type="SUPFAM" id="SSF88723">
    <property type="entry name" value="PIN domain-like"/>
    <property type="match status" value="1"/>
</dbReference>
<dbReference type="Pfam" id="PF01850">
    <property type="entry name" value="PIN"/>
    <property type="match status" value="1"/>
</dbReference>
<evidence type="ECO:0000313" key="3">
    <source>
        <dbReference type="Proteomes" id="UP000287306"/>
    </source>
</evidence>
<proteinExistence type="predicted"/>
<evidence type="ECO:0000259" key="1">
    <source>
        <dbReference type="Pfam" id="PF01850"/>
    </source>
</evidence>
<dbReference type="Proteomes" id="UP000287306">
    <property type="component" value="Unassembled WGS sequence"/>
</dbReference>
<reference evidence="2 3" key="1">
    <citation type="journal article" date="2019" name="Extremophiles">
        <title>Biogeography of thermophiles and predominance of Thermus scotoductus in domestic water heaters.</title>
        <authorList>
            <person name="Wilpiszeski R.L."/>
            <person name="Zhang Z."/>
            <person name="House C.H."/>
        </authorList>
    </citation>
    <scope>NUCLEOTIDE SEQUENCE [LARGE SCALE GENOMIC DNA]</scope>
    <source>
        <strain evidence="2 3">25_S25</strain>
    </source>
</reference>
<dbReference type="InterPro" id="IPR029060">
    <property type="entry name" value="PIN-like_dom_sf"/>
</dbReference>
<name>A0A430RUS9_THESC</name>
<comment type="caution">
    <text evidence="2">The sequence shown here is derived from an EMBL/GenBank/DDBJ whole genome shotgun (WGS) entry which is preliminary data.</text>
</comment>
<dbReference type="Gene3D" id="3.40.50.1010">
    <property type="entry name" value="5'-nuclease"/>
    <property type="match status" value="1"/>
</dbReference>
<feature type="domain" description="PIN" evidence="1">
    <location>
        <begin position="4"/>
        <end position="113"/>
    </location>
</feature>
<organism evidence="2 3">
    <name type="scientific">Thermus scotoductus</name>
    <dbReference type="NCBI Taxonomy" id="37636"/>
    <lineage>
        <taxon>Bacteria</taxon>
        <taxon>Thermotogati</taxon>
        <taxon>Deinococcota</taxon>
        <taxon>Deinococci</taxon>
        <taxon>Thermales</taxon>
        <taxon>Thermaceae</taxon>
        <taxon>Thermus</taxon>
    </lineage>
</organism>
<gene>
    <name evidence="2" type="ORF">CSW38_10475</name>
</gene>
<dbReference type="EMBL" id="PELY01000396">
    <property type="protein sequence ID" value="RTH23464.1"/>
    <property type="molecule type" value="Genomic_DNA"/>
</dbReference>
<accession>A0A430RUS9</accession>
<sequence>MNLLLDSHIVLWWLSDDPRLSRKARRLIEGADQVFVSAATTWELAVKASLGKLRMPEGFVEVVEEEGFTHLPITPVHAMAVRSLPWHHRDPFDRILLAQAMVEGLRLVSADQALVPYGRFVIRV</sequence>
<dbReference type="AlphaFoldDB" id="A0A430RUS9"/>
<protein>
    <submittedName>
        <fullName evidence="2">PIN domain nuclease</fullName>
    </submittedName>
</protein>
<dbReference type="InterPro" id="IPR041705">
    <property type="entry name" value="PIN_Sll0205"/>
</dbReference>